<dbReference type="Pfam" id="PF21078">
    <property type="entry name" value="GDH_HM3"/>
    <property type="match status" value="1"/>
</dbReference>
<dbReference type="AlphaFoldDB" id="A0AA43Q785"/>
<proteinExistence type="predicted"/>
<dbReference type="GO" id="GO:0006538">
    <property type="term" value="P:L-glutamate catabolic process"/>
    <property type="evidence" value="ECO:0007669"/>
    <property type="project" value="InterPro"/>
</dbReference>
<dbReference type="InterPro" id="IPR046346">
    <property type="entry name" value="Aminoacid_DH-like_N_sf"/>
</dbReference>
<evidence type="ECO:0000313" key="4">
    <source>
        <dbReference type="EMBL" id="MDI1231061.1"/>
    </source>
</evidence>
<name>A0AA43Q785_9GAMM</name>
<dbReference type="Pfam" id="PF21079">
    <property type="entry name" value="GDH_HM2"/>
    <property type="match status" value="1"/>
</dbReference>
<dbReference type="SUPFAM" id="SSF53223">
    <property type="entry name" value="Aminoacid dehydrogenase-like, N-terminal domain"/>
    <property type="match status" value="1"/>
</dbReference>
<evidence type="ECO:0000313" key="5">
    <source>
        <dbReference type="Proteomes" id="UP001160519"/>
    </source>
</evidence>
<sequence>MRRQTQNWPIALQRIADRALGAAIGRQLWQKYHASFSAEYRALVSPRYALKDMLNLERILASHEQRISLLNPCKRVDHYRLHFYGRQPRYLDEYIPVLENMHLRVVDQVQFSVTVDGITLFIKSFIIKAAKSQYASFTQLRSRMLETIQVMMDGKVENDALNKLCVLTGMTWQEIDVLRAYRNYYLQLGHQTTRASVHHALLNNPPVALGLFNYFELRFRLNPDWDDPAIREEQVVFPLRLHLLESIDSVSDINDDRILRTLFNLIDATMRCNFHLRRGLADYFIAFKINSLGIIDMPSPKPQNEIYVHAVDMEGIHLRSGKISRGGIRWSDRPDDFRTEILGLMQTQVSKNALIIPTGAKGGFVVKKNGSKSSSLATREAGKKAYLTLIRGLLDLTDNYIDDKIVKPHNIVSYDDPDPYLVVAADKGTAQFSDIANAVSAEYQFWLGDAFASGGSYGYDHKALGITARGAWECVKRHFREIAKTSAPADAPYLRPVGKDIQNEAFTVVGIGSMDGDVFGNGMLLSPFIRLKAAFSGQHIFIDPNPSDSEAAFNERKRLFELPGSSWNDYERTLISAGGGVYLRSAKDIPLSPELKKWLGLRYKSLDGESLIRYLLLAPVELLWLGGIGTYVKASSERHKEVGDRANDNVRVNAVDLGASVVGEGANLGFTQKARIEYSLRGGRINTDAVDNSAGVDTSDHEVNLKIFLVGLQKKNLIADYQPLFISMTQDVCRLVLADNIDQSLCLSLEQLRCTEDSAVYLQLAERLEAAGFFDRAVACFPQTKEVMSRPGQMITRPEFAVLMAASKMYLTQLIQEQSALLQEECCNCYLQAYFPELVSKQYPNYLSAHPLAHEIKATLISNKIINQAGCGFLSLDVDSENILDHVTCYLTFDRVLNGDALRQAVGELDNNIAADKQYRLLMQLENTLVGFCRWALMQGRKIRPNEQTVNCYSRHLKAYEQYFNSEHTGFAEQLAQHRQDGIPEPLALRLVFISSLNDFPLIVSLSAETSRDFVATLKLFNEITGYLGLVAINEQLAKMPMHDYWERKVLNEVQEDMKRVTGRVLKAMLANKIETCTDYFEQQDQQQKINRYRRIYQEINNRLQVNLFPYIALTKELEHLVYGDV</sequence>
<dbReference type="InterPro" id="IPR049056">
    <property type="entry name" value="NAD_Glu_DH_HM3"/>
</dbReference>
<dbReference type="Pfam" id="PF21074">
    <property type="entry name" value="GDH_C"/>
    <property type="match status" value="1"/>
</dbReference>
<organism evidence="4 5">
    <name type="scientific">Candidatus Methylobacter titanis</name>
    <dbReference type="NCBI Taxonomy" id="3053457"/>
    <lineage>
        <taxon>Bacteria</taxon>
        <taxon>Pseudomonadati</taxon>
        <taxon>Pseudomonadota</taxon>
        <taxon>Gammaproteobacteria</taxon>
        <taxon>Methylococcales</taxon>
        <taxon>Methylococcaceae</taxon>
        <taxon>Methylobacter</taxon>
    </lineage>
</organism>
<dbReference type="SUPFAM" id="SSF51735">
    <property type="entry name" value="NAD(P)-binding Rossmann-fold domains"/>
    <property type="match status" value="1"/>
</dbReference>
<dbReference type="PANTHER" id="PTHR43403:SF1">
    <property type="entry name" value="NAD-SPECIFIC GLUTAMATE DEHYDROGENASE"/>
    <property type="match status" value="1"/>
</dbReference>
<comment type="caution">
    <text evidence="4">The sequence shown here is derived from an EMBL/GenBank/DDBJ whole genome shotgun (WGS) entry which is preliminary data.</text>
</comment>
<evidence type="ECO:0000259" key="2">
    <source>
        <dbReference type="Pfam" id="PF05088"/>
    </source>
</evidence>
<dbReference type="InterPro" id="IPR007780">
    <property type="entry name" value="NAD_Glu_DH_bac"/>
</dbReference>
<keyword evidence="5" id="KW-1185">Reference proteome</keyword>
<dbReference type="Proteomes" id="UP001160519">
    <property type="component" value="Unassembled WGS sequence"/>
</dbReference>
<dbReference type="GO" id="GO:0004069">
    <property type="term" value="F:L-aspartate:2-oxoglutarate aminotransferase activity"/>
    <property type="evidence" value="ECO:0007669"/>
    <property type="project" value="InterPro"/>
</dbReference>
<dbReference type="InterPro" id="IPR049058">
    <property type="entry name" value="NAD_Glu_DH_HM2"/>
</dbReference>
<gene>
    <name evidence="4" type="ORF">PSU93_07935</name>
</gene>
<protein>
    <submittedName>
        <fullName evidence="4">NAD-glutamate dehydrogenase</fullName>
    </submittedName>
</protein>
<feature type="domain" description="NAD-glutamate dehydrogenase catalytic" evidence="2">
    <location>
        <begin position="244"/>
        <end position="749"/>
    </location>
</feature>
<dbReference type="GO" id="GO:0004352">
    <property type="term" value="F:glutamate dehydrogenase (NAD+) activity"/>
    <property type="evidence" value="ECO:0007669"/>
    <property type="project" value="InterPro"/>
</dbReference>
<evidence type="ECO:0000256" key="1">
    <source>
        <dbReference type="ARBA" id="ARBA00023002"/>
    </source>
</evidence>
<dbReference type="InterPro" id="IPR048381">
    <property type="entry name" value="GDH_C"/>
</dbReference>
<reference evidence="4" key="1">
    <citation type="submission" date="2023-01" db="EMBL/GenBank/DDBJ databases">
        <title>Biogeochemical cycle of methane in antarctic sediments.</title>
        <authorList>
            <person name="Roldan D.M."/>
            <person name="Menes R.J."/>
        </authorList>
    </citation>
    <scope>NUCLEOTIDE SEQUENCE [LARGE SCALE GENOMIC DNA]</scope>
    <source>
        <strain evidence="4">K-2018 MAG008</strain>
    </source>
</reference>
<keyword evidence="1" id="KW-0560">Oxidoreductase</keyword>
<dbReference type="InterPro" id="IPR028971">
    <property type="entry name" value="NAD-GDH_cat"/>
</dbReference>
<feature type="domain" description="NAD-specific glutamate dehydrogenase C-terminal" evidence="3">
    <location>
        <begin position="792"/>
        <end position="1119"/>
    </location>
</feature>
<dbReference type="InterPro" id="IPR036291">
    <property type="entry name" value="NAD(P)-bd_dom_sf"/>
</dbReference>
<dbReference type="PANTHER" id="PTHR43403">
    <property type="entry name" value="NAD-SPECIFIC GLUTAMATE DEHYDROGENASE"/>
    <property type="match status" value="1"/>
</dbReference>
<dbReference type="EMBL" id="JAQSDF010000020">
    <property type="protein sequence ID" value="MDI1231061.1"/>
    <property type="molecule type" value="Genomic_DNA"/>
</dbReference>
<dbReference type="Pfam" id="PF05088">
    <property type="entry name" value="Bac_GDH_CD"/>
    <property type="match status" value="1"/>
</dbReference>
<accession>A0AA43Q785</accession>
<evidence type="ECO:0000259" key="3">
    <source>
        <dbReference type="Pfam" id="PF21074"/>
    </source>
</evidence>